<dbReference type="GO" id="GO:0003700">
    <property type="term" value="F:DNA-binding transcription factor activity"/>
    <property type="evidence" value="ECO:0007669"/>
    <property type="project" value="InterPro"/>
</dbReference>
<dbReference type="PANTHER" id="PTHR10015">
    <property type="entry name" value="HEAT SHOCK TRANSCRIPTION FACTOR"/>
    <property type="match status" value="1"/>
</dbReference>
<evidence type="ECO:0000313" key="7">
    <source>
        <dbReference type="Proteomes" id="UP001162131"/>
    </source>
</evidence>
<name>A0AAU9IVF3_9CILI</name>
<protein>
    <recommendedName>
        <fullName evidence="5">HSF-type DNA-binding domain-containing protein</fullName>
    </recommendedName>
</protein>
<sequence length="192" mass="22695">MMKRKRSKSARPTSFLSKTFDLLGLHEFQEIVSWSDDGKSFIIKNQGDFANQVLPLYFKHKNLASFIRQLNMYDFHKIRDSGDEHIFSHPYFVKGKKSLLGQIHRKTSEFYPPPIPRIVQQASEPLIEKCQALEASQIELQNTIDTLEKKYRETCEMNQRLVVELLNAREREERLNQILYRTSIYSSFFNMI</sequence>
<accession>A0AAU9IVF3</accession>
<dbReference type="Proteomes" id="UP001162131">
    <property type="component" value="Unassembled WGS sequence"/>
</dbReference>
<comment type="caution">
    <text evidence="6">The sequence shown here is derived from an EMBL/GenBank/DDBJ whole genome shotgun (WGS) entry which is preliminary data.</text>
</comment>
<dbReference type="SUPFAM" id="SSF46785">
    <property type="entry name" value="Winged helix' DNA-binding domain"/>
    <property type="match status" value="1"/>
</dbReference>
<dbReference type="PANTHER" id="PTHR10015:SF206">
    <property type="entry name" value="HSF-TYPE DNA-BINDING DOMAIN-CONTAINING PROTEIN"/>
    <property type="match status" value="1"/>
</dbReference>
<reference evidence="6" key="1">
    <citation type="submission" date="2021-09" db="EMBL/GenBank/DDBJ databases">
        <authorList>
            <consortium name="AG Swart"/>
            <person name="Singh M."/>
            <person name="Singh A."/>
            <person name="Seah K."/>
            <person name="Emmerich C."/>
        </authorList>
    </citation>
    <scope>NUCLEOTIDE SEQUENCE</scope>
    <source>
        <strain evidence="6">ATCC30299</strain>
    </source>
</reference>
<dbReference type="Pfam" id="PF00447">
    <property type="entry name" value="HSF_DNA-bind"/>
    <property type="match status" value="1"/>
</dbReference>
<feature type="domain" description="HSF-type DNA-binding" evidence="5">
    <location>
        <begin position="54"/>
        <end position="78"/>
    </location>
</feature>
<evidence type="ECO:0000256" key="4">
    <source>
        <dbReference type="RuleBase" id="RU004020"/>
    </source>
</evidence>
<proteinExistence type="inferred from homology"/>
<evidence type="ECO:0000256" key="1">
    <source>
        <dbReference type="ARBA" id="ARBA00004123"/>
    </source>
</evidence>
<keyword evidence="2" id="KW-0238">DNA-binding</keyword>
<evidence type="ECO:0000256" key="3">
    <source>
        <dbReference type="ARBA" id="ARBA00023242"/>
    </source>
</evidence>
<evidence type="ECO:0000256" key="2">
    <source>
        <dbReference type="ARBA" id="ARBA00023125"/>
    </source>
</evidence>
<gene>
    <name evidence="6" type="ORF">BSTOLATCC_MIC14450</name>
</gene>
<dbReference type="FunFam" id="1.10.10.10:FF:000334">
    <property type="entry name" value="Heat shock factor protein 2"/>
    <property type="match status" value="1"/>
</dbReference>
<dbReference type="Gene3D" id="1.10.10.10">
    <property type="entry name" value="Winged helix-like DNA-binding domain superfamily/Winged helix DNA-binding domain"/>
    <property type="match status" value="1"/>
</dbReference>
<dbReference type="PRINTS" id="PR00056">
    <property type="entry name" value="HSFDOMAIN"/>
</dbReference>
<dbReference type="EMBL" id="CAJZBQ010000014">
    <property type="protein sequence ID" value="CAG9315700.1"/>
    <property type="molecule type" value="Genomic_DNA"/>
</dbReference>
<evidence type="ECO:0000259" key="5">
    <source>
        <dbReference type="PROSITE" id="PS00434"/>
    </source>
</evidence>
<keyword evidence="3" id="KW-0539">Nucleus</keyword>
<keyword evidence="7" id="KW-1185">Reference proteome</keyword>
<dbReference type="PROSITE" id="PS00434">
    <property type="entry name" value="HSF_DOMAIN"/>
    <property type="match status" value="1"/>
</dbReference>
<dbReference type="GO" id="GO:0005634">
    <property type="term" value="C:nucleus"/>
    <property type="evidence" value="ECO:0007669"/>
    <property type="project" value="UniProtKB-SubCell"/>
</dbReference>
<dbReference type="InterPro" id="IPR036390">
    <property type="entry name" value="WH_DNA-bd_sf"/>
</dbReference>
<organism evidence="6 7">
    <name type="scientific">Blepharisma stoltei</name>
    <dbReference type="NCBI Taxonomy" id="1481888"/>
    <lineage>
        <taxon>Eukaryota</taxon>
        <taxon>Sar</taxon>
        <taxon>Alveolata</taxon>
        <taxon>Ciliophora</taxon>
        <taxon>Postciliodesmatophora</taxon>
        <taxon>Heterotrichea</taxon>
        <taxon>Heterotrichida</taxon>
        <taxon>Blepharismidae</taxon>
        <taxon>Blepharisma</taxon>
    </lineage>
</organism>
<dbReference type="AlphaFoldDB" id="A0AAU9IVF3"/>
<dbReference type="SMART" id="SM00415">
    <property type="entry name" value="HSF"/>
    <property type="match status" value="1"/>
</dbReference>
<comment type="similarity">
    <text evidence="4">Belongs to the HSF family.</text>
</comment>
<comment type="subcellular location">
    <subcellularLocation>
        <location evidence="1">Nucleus</location>
    </subcellularLocation>
</comment>
<dbReference type="GO" id="GO:0043565">
    <property type="term" value="F:sequence-specific DNA binding"/>
    <property type="evidence" value="ECO:0007669"/>
    <property type="project" value="InterPro"/>
</dbReference>
<evidence type="ECO:0000313" key="6">
    <source>
        <dbReference type="EMBL" id="CAG9315700.1"/>
    </source>
</evidence>
<dbReference type="InterPro" id="IPR036388">
    <property type="entry name" value="WH-like_DNA-bd_sf"/>
</dbReference>
<dbReference type="InterPro" id="IPR000232">
    <property type="entry name" value="HSF_DNA-bd"/>
</dbReference>